<dbReference type="GO" id="GO:0006351">
    <property type="term" value="P:DNA-templated transcription"/>
    <property type="evidence" value="ECO:0007669"/>
    <property type="project" value="TreeGrafter"/>
</dbReference>
<dbReference type="PANTHER" id="PTHR30537">
    <property type="entry name" value="HTH-TYPE TRANSCRIPTIONAL REGULATOR"/>
    <property type="match status" value="1"/>
</dbReference>
<dbReference type="AlphaFoldDB" id="A0A327JX12"/>
<evidence type="ECO:0000259" key="5">
    <source>
        <dbReference type="PROSITE" id="PS50931"/>
    </source>
</evidence>
<keyword evidence="2" id="KW-0805">Transcription regulation</keyword>
<proteinExistence type="inferred from homology"/>
<protein>
    <submittedName>
        <fullName evidence="6">LysR family transcriptional regulator</fullName>
    </submittedName>
</protein>
<dbReference type="PROSITE" id="PS50931">
    <property type="entry name" value="HTH_LYSR"/>
    <property type="match status" value="1"/>
</dbReference>
<dbReference type="Gene3D" id="3.40.190.290">
    <property type="match status" value="1"/>
</dbReference>
<evidence type="ECO:0000313" key="7">
    <source>
        <dbReference type="Proteomes" id="UP000248863"/>
    </source>
</evidence>
<dbReference type="InterPro" id="IPR005119">
    <property type="entry name" value="LysR_subst-bd"/>
</dbReference>
<accession>A0A327JX12</accession>
<evidence type="ECO:0000256" key="2">
    <source>
        <dbReference type="ARBA" id="ARBA00023015"/>
    </source>
</evidence>
<dbReference type="Pfam" id="PF03466">
    <property type="entry name" value="LysR_substrate"/>
    <property type="match status" value="1"/>
</dbReference>
<dbReference type="PANTHER" id="PTHR30537:SF72">
    <property type="entry name" value="LYSR FAMILY TRANSCRIPTIONAL REGULATOR"/>
    <property type="match status" value="1"/>
</dbReference>
<dbReference type="FunFam" id="1.10.10.10:FF:000001">
    <property type="entry name" value="LysR family transcriptional regulator"/>
    <property type="match status" value="1"/>
</dbReference>
<keyword evidence="7" id="KW-1185">Reference proteome</keyword>
<dbReference type="Proteomes" id="UP000248863">
    <property type="component" value="Unassembled WGS sequence"/>
</dbReference>
<keyword evidence="4" id="KW-0804">Transcription</keyword>
<evidence type="ECO:0000313" key="6">
    <source>
        <dbReference type="EMBL" id="RAI31050.1"/>
    </source>
</evidence>
<dbReference type="GO" id="GO:0043565">
    <property type="term" value="F:sequence-specific DNA binding"/>
    <property type="evidence" value="ECO:0007669"/>
    <property type="project" value="TreeGrafter"/>
</dbReference>
<dbReference type="OrthoDB" id="9786526at2"/>
<dbReference type="GO" id="GO:0003700">
    <property type="term" value="F:DNA-binding transcription factor activity"/>
    <property type="evidence" value="ECO:0007669"/>
    <property type="project" value="InterPro"/>
</dbReference>
<dbReference type="SUPFAM" id="SSF46785">
    <property type="entry name" value="Winged helix' DNA-binding domain"/>
    <property type="match status" value="1"/>
</dbReference>
<comment type="caution">
    <text evidence="6">The sequence shown here is derived from an EMBL/GenBank/DDBJ whole genome shotgun (WGS) entry which is preliminary data.</text>
</comment>
<evidence type="ECO:0000256" key="1">
    <source>
        <dbReference type="ARBA" id="ARBA00009437"/>
    </source>
</evidence>
<name>A0A327JX12_9BRAD</name>
<comment type="similarity">
    <text evidence="1">Belongs to the LysR transcriptional regulatory family.</text>
</comment>
<dbReference type="SUPFAM" id="SSF53850">
    <property type="entry name" value="Periplasmic binding protein-like II"/>
    <property type="match status" value="1"/>
</dbReference>
<reference evidence="6 7" key="1">
    <citation type="submission" date="2017-07" db="EMBL/GenBank/DDBJ databases">
        <title>Draft Genome Sequences of Select Purple Nonsulfur Bacteria.</title>
        <authorList>
            <person name="Lasarre B."/>
            <person name="Mckinlay J.B."/>
        </authorList>
    </citation>
    <scope>NUCLEOTIDE SEQUENCE [LARGE SCALE GENOMIC DNA]</scope>
    <source>
        <strain evidence="6 7">DSM 11907</strain>
    </source>
</reference>
<dbReference type="InterPro" id="IPR058163">
    <property type="entry name" value="LysR-type_TF_proteobact-type"/>
</dbReference>
<dbReference type="Gene3D" id="1.10.10.10">
    <property type="entry name" value="Winged helix-like DNA-binding domain superfamily/Winged helix DNA-binding domain"/>
    <property type="match status" value="1"/>
</dbReference>
<feature type="domain" description="HTH lysR-type" evidence="5">
    <location>
        <begin position="1"/>
        <end position="59"/>
    </location>
</feature>
<dbReference type="CDD" id="cd08472">
    <property type="entry name" value="PBP2_CrgA_like_3"/>
    <property type="match status" value="1"/>
</dbReference>
<dbReference type="Pfam" id="PF00126">
    <property type="entry name" value="HTH_1"/>
    <property type="match status" value="1"/>
</dbReference>
<dbReference type="EMBL" id="NPEU01000539">
    <property type="protein sequence ID" value="RAI31050.1"/>
    <property type="molecule type" value="Genomic_DNA"/>
</dbReference>
<dbReference type="InterPro" id="IPR036390">
    <property type="entry name" value="WH_DNA-bd_sf"/>
</dbReference>
<evidence type="ECO:0000256" key="3">
    <source>
        <dbReference type="ARBA" id="ARBA00023125"/>
    </source>
</evidence>
<sequence length="300" mass="32214">MDRFDAMRVFTRVVERRSFSRAAEDLGLPRSSVTEAVKGLEARLGVRLLQRTTRHVGPTLDGEAYYRRCLGLLADLEDAEGAFAGATPKGLLHVGVHGGMASRILVPHLPEFLAACPGIDLQLSESDRYVDLLQEGMDCVLRVGTLIDSDLVARRLTTLPEVTCASPAYLARHGVPHGPDALDGHCMVGFRSSATGAVLPLEFLVAGERREIRLPSVVTVNGAETYAAAGRAGLGLIQAPRYRLEADIRAGALVVVLADTPPTPTPVSVLYPRAKHLSPRLRAFIDWVAIRLRAAGEGGS</sequence>
<dbReference type="RefSeq" id="WP_111360034.1">
    <property type="nucleotide sequence ID" value="NZ_NHSK01000254.1"/>
</dbReference>
<dbReference type="InterPro" id="IPR000847">
    <property type="entry name" value="LysR_HTH_N"/>
</dbReference>
<gene>
    <name evidence="6" type="ORF">CH338_26535</name>
</gene>
<evidence type="ECO:0000256" key="4">
    <source>
        <dbReference type="ARBA" id="ARBA00023163"/>
    </source>
</evidence>
<organism evidence="6 7">
    <name type="scientific">Rhodoplanes elegans</name>
    <dbReference type="NCBI Taxonomy" id="29408"/>
    <lineage>
        <taxon>Bacteria</taxon>
        <taxon>Pseudomonadati</taxon>
        <taxon>Pseudomonadota</taxon>
        <taxon>Alphaproteobacteria</taxon>
        <taxon>Hyphomicrobiales</taxon>
        <taxon>Nitrobacteraceae</taxon>
        <taxon>Rhodoplanes</taxon>
    </lineage>
</organism>
<keyword evidence="3" id="KW-0238">DNA-binding</keyword>
<dbReference type="InterPro" id="IPR036388">
    <property type="entry name" value="WH-like_DNA-bd_sf"/>
</dbReference>